<evidence type="ECO:0000313" key="9">
    <source>
        <dbReference type="EMBL" id="MUN36520.1"/>
    </source>
</evidence>
<dbReference type="Pfam" id="PF07676">
    <property type="entry name" value="PD40"/>
    <property type="match status" value="3"/>
</dbReference>
<keyword evidence="1" id="KW-0808">Transferase</keyword>
<dbReference type="SUPFAM" id="SSF56112">
    <property type="entry name" value="Protein kinase-like (PK-like)"/>
    <property type="match status" value="1"/>
</dbReference>
<dbReference type="InterPro" id="IPR011009">
    <property type="entry name" value="Kinase-like_dom_sf"/>
</dbReference>
<dbReference type="PANTHER" id="PTHR43289:SF34">
    <property type="entry name" value="SERINE_THREONINE-PROTEIN KINASE YBDM-RELATED"/>
    <property type="match status" value="1"/>
</dbReference>
<feature type="compositionally biased region" description="Pro residues" evidence="6">
    <location>
        <begin position="295"/>
        <end position="317"/>
    </location>
</feature>
<gene>
    <name evidence="9" type="ORF">GNZ18_07890</name>
</gene>
<dbReference type="InterPro" id="IPR011042">
    <property type="entry name" value="6-blade_b-propeller_TolB-like"/>
</dbReference>
<feature type="binding site" evidence="5">
    <location>
        <position position="56"/>
    </location>
    <ligand>
        <name>ATP</name>
        <dbReference type="ChEBI" id="CHEBI:30616"/>
    </ligand>
</feature>
<dbReference type="PROSITE" id="PS50011">
    <property type="entry name" value="PROTEIN_KINASE_DOM"/>
    <property type="match status" value="1"/>
</dbReference>
<keyword evidence="3 9" id="KW-0418">Kinase</keyword>
<dbReference type="Gene3D" id="3.30.200.20">
    <property type="entry name" value="Phosphorylase Kinase, domain 1"/>
    <property type="match status" value="1"/>
</dbReference>
<dbReference type="InterPro" id="IPR017441">
    <property type="entry name" value="Protein_kinase_ATP_BS"/>
</dbReference>
<dbReference type="InterPro" id="IPR008271">
    <property type="entry name" value="Ser/Thr_kinase_AS"/>
</dbReference>
<keyword evidence="7" id="KW-0472">Membrane</keyword>
<dbReference type="SMART" id="SM00220">
    <property type="entry name" value="S_TKc"/>
    <property type="match status" value="1"/>
</dbReference>
<dbReference type="InterPro" id="IPR011659">
    <property type="entry name" value="WD40"/>
</dbReference>
<dbReference type="EMBL" id="WOFH01000002">
    <property type="protein sequence ID" value="MUN36520.1"/>
    <property type="molecule type" value="Genomic_DNA"/>
</dbReference>
<feature type="region of interest" description="Disordered" evidence="6">
    <location>
        <begin position="290"/>
        <end position="326"/>
    </location>
</feature>
<dbReference type="PROSITE" id="PS00108">
    <property type="entry name" value="PROTEIN_KINASE_ST"/>
    <property type="match status" value="1"/>
</dbReference>
<feature type="region of interest" description="Disordered" evidence="6">
    <location>
        <begin position="1"/>
        <end position="22"/>
    </location>
</feature>
<dbReference type="CDD" id="cd14014">
    <property type="entry name" value="STKc_PknB_like"/>
    <property type="match status" value="1"/>
</dbReference>
<sequence length="653" mass="68092">MESPRSHPAGGTAPGELRADDPARVGPYRIEARIGAGGMGAVYLGRGPDGRPVAVKVVQPELASDPMFLARFHDEAANAQRVASFCTAQVLDHGEDGGLAYMATEYIDGPTLLQHVRENGALSPGMLHGVAVGVAAALVAIHSAGLVHRDLKPGNVLLSITGPRVIDFGIARALEEPSAHTRTGQVIGTPGFIAPEQILTQQVSPAVDVFAWGCLVAYAASGRNPFGQGSFQIMAARAVHAEPELGALPAPLAGLVRACLAKEPERRPSARDLLLALVGGGDEAAVSTTLGASWAPPPVPLPPPRPPEPVTVPPSPEPTLAEPRPVPLPPVPVSAAPKARRGRFVLGGALALVGVVGIAAGAYLLLGGDEKEKPGPQAPRAAATGFPTGPMLVRIDTAPGWPKTCHADIGTYKAGDAAPKTLVGGPACDRLPVRSPDGGRIAFTRTAGGESAAWVMNADGSDPRKVTDMAGGRVTWSPDGTRLAYVAGPGTGQLYTVTVEGHAVTRLTGDASVKDDPMWSRTGRLVFWSKRDGAEQLYTLDPDRPERPWTRLTRDGVRAVDPAWSPDGSMIAYTRGASGQADIWVMKADGSGGHPLARTDAREMDPGWSRDGRWICYVRGAVERPEVRAARVDGTGDRTITPAGSTLGHPSWS</sequence>
<evidence type="ECO:0000256" key="3">
    <source>
        <dbReference type="ARBA" id="ARBA00022777"/>
    </source>
</evidence>
<dbReference type="AlphaFoldDB" id="A0A7K1KWE7"/>
<dbReference type="Pfam" id="PF00069">
    <property type="entry name" value="Pkinase"/>
    <property type="match status" value="1"/>
</dbReference>
<dbReference type="GO" id="GO:0004674">
    <property type="term" value="F:protein serine/threonine kinase activity"/>
    <property type="evidence" value="ECO:0007669"/>
    <property type="project" value="TreeGrafter"/>
</dbReference>
<feature type="domain" description="Protein kinase" evidence="8">
    <location>
        <begin position="28"/>
        <end position="278"/>
    </location>
</feature>
<dbReference type="PROSITE" id="PS00107">
    <property type="entry name" value="PROTEIN_KINASE_ATP"/>
    <property type="match status" value="1"/>
</dbReference>
<keyword evidence="2 5" id="KW-0547">Nucleotide-binding</keyword>
<dbReference type="InterPro" id="IPR000719">
    <property type="entry name" value="Prot_kinase_dom"/>
</dbReference>
<dbReference type="PANTHER" id="PTHR43289">
    <property type="entry name" value="MITOGEN-ACTIVATED PROTEIN KINASE KINASE KINASE 20-RELATED"/>
    <property type="match status" value="1"/>
</dbReference>
<dbReference type="Proteomes" id="UP000432015">
    <property type="component" value="Unassembled WGS sequence"/>
</dbReference>
<keyword evidence="7" id="KW-1133">Transmembrane helix</keyword>
<dbReference type="SUPFAM" id="SSF69304">
    <property type="entry name" value="Tricorn protease N-terminal domain"/>
    <property type="match status" value="1"/>
</dbReference>
<reference evidence="9 10" key="1">
    <citation type="submission" date="2019-11" db="EMBL/GenBank/DDBJ databases">
        <authorList>
            <person name="Cao P."/>
        </authorList>
    </citation>
    <scope>NUCLEOTIDE SEQUENCE [LARGE SCALE GENOMIC DNA]</scope>
    <source>
        <strain evidence="9 10">NEAU-AAG5</strain>
    </source>
</reference>
<accession>A0A7K1KWE7</accession>
<keyword evidence="4 5" id="KW-0067">ATP-binding</keyword>
<name>A0A7K1KWE7_9ACTN</name>
<dbReference type="GO" id="GO:0005524">
    <property type="term" value="F:ATP binding"/>
    <property type="evidence" value="ECO:0007669"/>
    <property type="project" value="UniProtKB-UniRule"/>
</dbReference>
<keyword evidence="10" id="KW-1185">Reference proteome</keyword>
<keyword evidence="7" id="KW-0812">Transmembrane</keyword>
<comment type="caution">
    <text evidence="9">The sequence shown here is derived from an EMBL/GenBank/DDBJ whole genome shotgun (WGS) entry which is preliminary data.</text>
</comment>
<evidence type="ECO:0000256" key="6">
    <source>
        <dbReference type="SAM" id="MobiDB-lite"/>
    </source>
</evidence>
<protein>
    <submittedName>
        <fullName evidence="9">Protein kinase</fullName>
    </submittedName>
</protein>
<evidence type="ECO:0000256" key="2">
    <source>
        <dbReference type="ARBA" id="ARBA00022741"/>
    </source>
</evidence>
<evidence type="ECO:0000259" key="8">
    <source>
        <dbReference type="PROSITE" id="PS50011"/>
    </source>
</evidence>
<proteinExistence type="predicted"/>
<dbReference type="Gene3D" id="2.120.10.30">
    <property type="entry name" value="TolB, C-terminal domain"/>
    <property type="match status" value="2"/>
</dbReference>
<evidence type="ECO:0000256" key="1">
    <source>
        <dbReference type="ARBA" id="ARBA00022679"/>
    </source>
</evidence>
<evidence type="ECO:0000313" key="10">
    <source>
        <dbReference type="Proteomes" id="UP000432015"/>
    </source>
</evidence>
<evidence type="ECO:0000256" key="4">
    <source>
        <dbReference type="ARBA" id="ARBA00022840"/>
    </source>
</evidence>
<dbReference type="RefSeq" id="WP_156215504.1">
    <property type="nucleotide sequence ID" value="NZ_WOFH01000002.1"/>
</dbReference>
<organism evidence="9 10">
    <name type="scientific">Actinomadura litoris</name>
    <dbReference type="NCBI Taxonomy" id="2678616"/>
    <lineage>
        <taxon>Bacteria</taxon>
        <taxon>Bacillati</taxon>
        <taxon>Actinomycetota</taxon>
        <taxon>Actinomycetes</taxon>
        <taxon>Streptosporangiales</taxon>
        <taxon>Thermomonosporaceae</taxon>
        <taxon>Actinomadura</taxon>
    </lineage>
</organism>
<evidence type="ECO:0000256" key="7">
    <source>
        <dbReference type="SAM" id="Phobius"/>
    </source>
</evidence>
<dbReference type="Gene3D" id="1.10.510.10">
    <property type="entry name" value="Transferase(Phosphotransferase) domain 1"/>
    <property type="match status" value="1"/>
</dbReference>
<evidence type="ECO:0000256" key="5">
    <source>
        <dbReference type="PROSITE-ProRule" id="PRU10141"/>
    </source>
</evidence>
<feature type="transmembrane region" description="Helical" evidence="7">
    <location>
        <begin position="126"/>
        <end position="147"/>
    </location>
</feature>
<feature type="region of interest" description="Disordered" evidence="6">
    <location>
        <begin position="634"/>
        <end position="653"/>
    </location>
</feature>
<feature type="transmembrane region" description="Helical" evidence="7">
    <location>
        <begin position="344"/>
        <end position="366"/>
    </location>
</feature>